<evidence type="ECO:0000313" key="2">
    <source>
        <dbReference type="EMBL" id="WYJ77340.1"/>
    </source>
</evidence>
<gene>
    <name evidence="2" type="ORF">DOK78_001978</name>
</gene>
<dbReference type="Proteomes" id="UP000664701">
    <property type="component" value="Chromosome"/>
</dbReference>
<feature type="transmembrane region" description="Helical" evidence="1">
    <location>
        <begin position="99"/>
        <end position="120"/>
    </location>
</feature>
<evidence type="ECO:0008006" key="4">
    <source>
        <dbReference type="Google" id="ProtNLM"/>
    </source>
</evidence>
<evidence type="ECO:0000256" key="1">
    <source>
        <dbReference type="SAM" id="Phobius"/>
    </source>
</evidence>
<feature type="transmembrane region" description="Helical" evidence="1">
    <location>
        <begin position="277"/>
        <end position="293"/>
    </location>
</feature>
<reference evidence="2 3" key="1">
    <citation type="submission" date="2021-03" db="EMBL/GenBank/DDBJ databases">
        <authorList>
            <person name="Gilmore M.S."/>
            <person name="Schwartzman J."/>
            <person name="Van Tyne D."/>
            <person name="Martin M."/>
            <person name="Earl A.M."/>
            <person name="Manson A.L."/>
            <person name="Straub T."/>
            <person name="Salamzade R."/>
            <person name="Saavedra J."/>
            <person name="Lebreton F."/>
            <person name="Prichula J."/>
            <person name="Schaufler K."/>
            <person name="Gaca A."/>
            <person name="Sgardioli B."/>
            <person name="Wagenaar J."/>
            <person name="Strong T."/>
        </authorList>
    </citation>
    <scope>NUCLEOTIDE SEQUENCE [LARGE SCALE GENOMIC DNA]</scope>
    <source>
        <strain evidence="2 3">DIV2402</strain>
    </source>
</reference>
<keyword evidence="1" id="KW-1133">Transmembrane helix</keyword>
<proteinExistence type="predicted"/>
<dbReference type="NCBIfam" id="NF038403">
    <property type="entry name" value="perm_prefix_1"/>
    <property type="match status" value="1"/>
</dbReference>
<feature type="transmembrane region" description="Helical" evidence="1">
    <location>
        <begin position="187"/>
        <end position="209"/>
    </location>
</feature>
<keyword evidence="1" id="KW-0812">Transmembrane</keyword>
<evidence type="ECO:0000313" key="3">
    <source>
        <dbReference type="Proteomes" id="UP000664701"/>
    </source>
</evidence>
<protein>
    <recommendedName>
        <fullName evidence="4">Beta-carotene 15,15'-monooxygenase</fullName>
    </recommendedName>
</protein>
<sequence length="320" mass="36286">MKIIKEYLDSLFLTVPITPETKKAKEDLLAIMEDHYHELIAEGKSEHEAIGAVISEFGSIDEILAELELEQEEEYESYDDVESVTLDEAFDFWAVTRRFAFELSLGILLLALSMASIMFIGFSEIFAFLGLFGFAILVAVGIGFIISGSMKYVREKRKLDDRPLARDVHKEAFFQLENYDKSFRMGLSLGIGLCVLSIPTLFFFASIVYSAELGVSTFFATGGVGAFLIIYTSIVRNGFKKMTNGQYFVSDEDHPGPRATKHSYGAAAPLMITMRKFYWPLVFLFYLFWSNLTGWESSWIIFVVAGIFYSLVSETFKRHK</sequence>
<dbReference type="InterPro" id="IPR047928">
    <property type="entry name" value="Perm_prefix_1"/>
</dbReference>
<keyword evidence="3" id="KW-1185">Reference proteome</keyword>
<dbReference type="EMBL" id="CP147251">
    <property type="protein sequence ID" value="WYJ77340.1"/>
    <property type="molecule type" value="Genomic_DNA"/>
</dbReference>
<feature type="transmembrane region" description="Helical" evidence="1">
    <location>
        <begin position="215"/>
        <end position="234"/>
    </location>
</feature>
<organism evidence="2 3">
    <name type="scientific">Candidatus Enterococcus lowellii</name>
    <dbReference type="NCBI Taxonomy" id="2230877"/>
    <lineage>
        <taxon>Bacteria</taxon>
        <taxon>Bacillati</taxon>
        <taxon>Bacillota</taxon>
        <taxon>Bacilli</taxon>
        <taxon>Lactobacillales</taxon>
        <taxon>Enterococcaceae</taxon>
        <taxon>Enterococcus</taxon>
    </lineage>
</organism>
<accession>A0ABZ2SNH6</accession>
<keyword evidence="1" id="KW-0472">Membrane</keyword>
<reference evidence="2 3" key="2">
    <citation type="submission" date="2024-03" db="EMBL/GenBank/DDBJ databases">
        <title>The Genome Sequence of Enterococcus sp. DIV2402.</title>
        <authorList>
            <consortium name="The Broad Institute Genomics Platform"/>
            <consortium name="The Broad Institute Microbial Omics Core"/>
            <consortium name="The Broad Institute Genomic Center for Infectious Diseases"/>
            <person name="Earl A."/>
            <person name="Manson A."/>
            <person name="Gilmore M."/>
            <person name="Schwartman J."/>
            <person name="Shea T."/>
            <person name="Abouelleil A."/>
            <person name="Cao P."/>
            <person name="Chapman S."/>
            <person name="Cusick C."/>
            <person name="Young S."/>
            <person name="Neafsey D."/>
            <person name="Nusbaum C."/>
            <person name="Birren B."/>
        </authorList>
    </citation>
    <scope>NUCLEOTIDE SEQUENCE [LARGE SCALE GENOMIC DNA]</scope>
    <source>
        <strain evidence="2 3">DIV2402</strain>
    </source>
</reference>
<dbReference type="RefSeq" id="WP_207940517.1">
    <property type="nucleotide sequence ID" value="NZ_CP147251.1"/>
</dbReference>
<feature type="transmembrane region" description="Helical" evidence="1">
    <location>
        <begin position="126"/>
        <end position="148"/>
    </location>
</feature>
<name>A0ABZ2SNH6_9ENTE</name>
<feature type="transmembrane region" description="Helical" evidence="1">
    <location>
        <begin position="299"/>
        <end position="316"/>
    </location>
</feature>